<dbReference type="Proteomes" id="UP000653305">
    <property type="component" value="Unassembled WGS sequence"/>
</dbReference>
<dbReference type="InterPro" id="IPR024709">
    <property type="entry name" value="FucosylTrfase_pln"/>
</dbReference>
<proteinExistence type="predicted"/>
<keyword evidence="2" id="KW-1185">Reference proteome</keyword>
<reference evidence="1" key="1">
    <citation type="submission" date="2020-07" db="EMBL/GenBank/DDBJ databases">
        <title>Ethylene signaling mediates host invasion by parasitic plants.</title>
        <authorList>
            <person name="Yoshida S."/>
        </authorList>
    </citation>
    <scope>NUCLEOTIDE SEQUENCE</scope>
    <source>
        <strain evidence="1">Okayama</strain>
    </source>
</reference>
<dbReference type="AlphaFoldDB" id="A0A830C998"/>
<gene>
    <name evidence="1" type="ORF">PHJA_001322500</name>
</gene>
<dbReference type="EMBL" id="BMAC01000256">
    <property type="protein sequence ID" value="GFP91785.1"/>
    <property type="molecule type" value="Genomic_DNA"/>
</dbReference>
<sequence>MAPMPETPRVQYDRLKVSKPGIIMTLSEINYGHWLEQDEAIRPCSNNTTFKGKPQFDIYVFISLTHGPEYHPSHPSQIAVVVARQLGATPNIRGCKLKEKRSFGEINNADKFMASLSGVVRVEKNPRAELSNGRIQIVRVPNRVSEEYIPSEIKPIFQSKRNIKIVTYFNSSAKMKGQVNHQPNAYQCLAVFESLKLQLGLQELADSMVQ</sequence>
<dbReference type="PANTHER" id="PTHR31288:SF5">
    <property type="entry name" value="PROTEIN MANNAN SYNTHESIS-RELATED 1"/>
    <property type="match status" value="1"/>
</dbReference>
<dbReference type="PANTHER" id="PTHR31288">
    <property type="entry name" value="O-FUCOSYLTRANSFERASE FAMILY PROTEIN"/>
    <property type="match status" value="1"/>
</dbReference>
<accession>A0A830C998</accession>
<evidence type="ECO:0000313" key="2">
    <source>
        <dbReference type="Proteomes" id="UP000653305"/>
    </source>
</evidence>
<evidence type="ECO:0000313" key="1">
    <source>
        <dbReference type="EMBL" id="GFP91785.1"/>
    </source>
</evidence>
<protein>
    <submittedName>
        <fullName evidence="1">Uncharacterized protein</fullName>
    </submittedName>
</protein>
<organism evidence="1 2">
    <name type="scientific">Phtheirospermum japonicum</name>
    <dbReference type="NCBI Taxonomy" id="374723"/>
    <lineage>
        <taxon>Eukaryota</taxon>
        <taxon>Viridiplantae</taxon>
        <taxon>Streptophyta</taxon>
        <taxon>Embryophyta</taxon>
        <taxon>Tracheophyta</taxon>
        <taxon>Spermatophyta</taxon>
        <taxon>Magnoliopsida</taxon>
        <taxon>eudicotyledons</taxon>
        <taxon>Gunneridae</taxon>
        <taxon>Pentapetalae</taxon>
        <taxon>asterids</taxon>
        <taxon>lamiids</taxon>
        <taxon>Lamiales</taxon>
        <taxon>Orobanchaceae</taxon>
        <taxon>Orobanchaceae incertae sedis</taxon>
        <taxon>Phtheirospermum</taxon>
    </lineage>
</organism>
<name>A0A830C998_9LAMI</name>
<comment type="caution">
    <text evidence="1">The sequence shown here is derived from an EMBL/GenBank/DDBJ whole genome shotgun (WGS) entry which is preliminary data.</text>
</comment>
<dbReference type="OrthoDB" id="1899018at2759"/>